<reference evidence="2 3" key="1">
    <citation type="submission" date="2020-03" db="EMBL/GenBank/DDBJ databases">
        <title>Genomic Encyclopedia of Type Strains, Phase III (KMG-III): the genomes of soil and plant-associated and newly described type strains.</title>
        <authorList>
            <person name="Whitman W."/>
        </authorList>
    </citation>
    <scope>NUCLEOTIDE SEQUENCE [LARGE SCALE GENOMIC DNA]</scope>
    <source>
        <strain evidence="2 3">CECT 8804</strain>
    </source>
</reference>
<feature type="transmembrane region" description="Helical" evidence="1">
    <location>
        <begin position="343"/>
        <end position="362"/>
    </location>
</feature>
<keyword evidence="1" id="KW-0812">Transmembrane</keyword>
<evidence type="ECO:0000313" key="2">
    <source>
        <dbReference type="EMBL" id="NIJ09083.1"/>
    </source>
</evidence>
<feature type="transmembrane region" description="Helical" evidence="1">
    <location>
        <begin position="397"/>
        <end position="421"/>
    </location>
</feature>
<gene>
    <name evidence="2" type="ORF">FHS31_002715</name>
</gene>
<proteinExistence type="predicted"/>
<feature type="transmembrane region" description="Helical" evidence="1">
    <location>
        <begin position="259"/>
        <end position="278"/>
    </location>
</feature>
<keyword evidence="3" id="KW-1185">Reference proteome</keyword>
<dbReference type="EMBL" id="JAAOZC010000008">
    <property type="protein sequence ID" value="NIJ09083.1"/>
    <property type="molecule type" value="Genomic_DNA"/>
</dbReference>
<feature type="transmembrane region" description="Helical" evidence="1">
    <location>
        <begin position="433"/>
        <end position="457"/>
    </location>
</feature>
<keyword evidence="1" id="KW-0472">Membrane</keyword>
<evidence type="ECO:0008006" key="4">
    <source>
        <dbReference type="Google" id="ProtNLM"/>
    </source>
</evidence>
<keyword evidence="1" id="KW-1133">Transmembrane helix</keyword>
<feature type="transmembrane region" description="Helical" evidence="1">
    <location>
        <begin position="137"/>
        <end position="157"/>
    </location>
</feature>
<dbReference type="RefSeq" id="WP_341786361.1">
    <property type="nucleotide sequence ID" value="NZ_JAAOZC010000008.1"/>
</dbReference>
<sequence>MNDEKRPQPPARTHWRLWFWAFFAATAAYMLWYKWGAITWFALSDTDDNMRFVQVKSWLAGQGWYDLRNHRMDPPDGISIHWSRIVDLPIAGLLLILQPILGGPQAARWACAIAPMLAFGASLYGMMLAARRLIDRWAFFLAFAVMVCAQTSMLMWMPLRIDHHGWQLATLIWAVTGIADPKKVRGGITTGIATAISLSIGLELLPYLATIGALSLLWWVLDASERDRIRAYGAALAGGAAVGYAVFGSFDNAAPLCDALTPVYLSTLLEAGGLMVLLGSLRIEGRTSRAVLMAAAAIVLGGAFATTWPQCLGRPEHISPELDKLWFSHIKEAKPLYEHGWRVWFPTIALSGVGLVGAFVTWRREQGTAKEMPWLVVTLLSLFSTALLLWQTRAGPASQAMGVIGATALGQPLMVWTLGYTSDRKGALGQIEASLIHILGTVAAFLLVSGSFAAMIVRSVPEHRTAYRKSVDQANRRCPTLPALKPIAALPPATIFTFVDLGPRLIAVTHHDAIAGPYHRAGNAILDVQHAFRADNPEVAHDVMKRHGASLLLLCPGLSESTVYQSENPKGFYVQLKNGKVPGWLAPMPLPANSPFKLWKLVG</sequence>
<evidence type="ECO:0000313" key="3">
    <source>
        <dbReference type="Proteomes" id="UP000727456"/>
    </source>
</evidence>
<accession>A0ABX0TU82</accession>
<dbReference type="Proteomes" id="UP000727456">
    <property type="component" value="Unassembled WGS sequence"/>
</dbReference>
<feature type="transmembrane region" description="Helical" evidence="1">
    <location>
        <begin position="15"/>
        <end position="33"/>
    </location>
</feature>
<protein>
    <recommendedName>
        <fullName evidence="4">AcrB/AcrD/AcrF family protein</fullName>
    </recommendedName>
</protein>
<feature type="transmembrane region" description="Helical" evidence="1">
    <location>
        <begin position="229"/>
        <end position="247"/>
    </location>
</feature>
<comment type="caution">
    <text evidence="2">The sequence shown here is derived from an EMBL/GenBank/DDBJ whole genome shotgun (WGS) entry which is preliminary data.</text>
</comment>
<feature type="transmembrane region" description="Helical" evidence="1">
    <location>
        <begin position="374"/>
        <end position="391"/>
    </location>
</feature>
<feature type="transmembrane region" description="Helical" evidence="1">
    <location>
        <begin position="107"/>
        <end position="130"/>
    </location>
</feature>
<feature type="transmembrane region" description="Helical" evidence="1">
    <location>
        <begin position="204"/>
        <end position="222"/>
    </location>
</feature>
<name>A0ABX0TU82_9SPHN</name>
<evidence type="ECO:0000256" key="1">
    <source>
        <dbReference type="SAM" id="Phobius"/>
    </source>
</evidence>
<feature type="transmembrane region" description="Helical" evidence="1">
    <location>
        <begin position="290"/>
        <end position="308"/>
    </location>
</feature>
<organism evidence="2 3">
    <name type="scientific">Sphingomonas vulcanisoli</name>
    <dbReference type="NCBI Taxonomy" id="1658060"/>
    <lineage>
        <taxon>Bacteria</taxon>
        <taxon>Pseudomonadati</taxon>
        <taxon>Pseudomonadota</taxon>
        <taxon>Alphaproteobacteria</taxon>
        <taxon>Sphingomonadales</taxon>
        <taxon>Sphingomonadaceae</taxon>
        <taxon>Sphingomonas</taxon>
    </lineage>
</organism>